<evidence type="ECO:0000256" key="1">
    <source>
        <dbReference type="SAM" id="MobiDB-lite"/>
    </source>
</evidence>
<feature type="signal peptide" evidence="2">
    <location>
        <begin position="1"/>
        <end position="18"/>
    </location>
</feature>
<organism evidence="4 5">
    <name type="scientific">Panicum virgatum</name>
    <name type="common">Blackwell switchgrass</name>
    <dbReference type="NCBI Taxonomy" id="38727"/>
    <lineage>
        <taxon>Eukaryota</taxon>
        <taxon>Viridiplantae</taxon>
        <taxon>Streptophyta</taxon>
        <taxon>Embryophyta</taxon>
        <taxon>Tracheophyta</taxon>
        <taxon>Spermatophyta</taxon>
        <taxon>Magnoliopsida</taxon>
        <taxon>Liliopsida</taxon>
        <taxon>Poales</taxon>
        <taxon>Poaceae</taxon>
        <taxon>PACMAD clade</taxon>
        <taxon>Panicoideae</taxon>
        <taxon>Panicodae</taxon>
        <taxon>Paniceae</taxon>
        <taxon>Panicinae</taxon>
        <taxon>Panicum</taxon>
        <taxon>Panicum sect. Hiantes</taxon>
    </lineage>
</organism>
<evidence type="ECO:0000313" key="5">
    <source>
        <dbReference type="Proteomes" id="UP000823388"/>
    </source>
</evidence>
<dbReference type="Proteomes" id="UP000823388">
    <property type="component" value="Chromosome 4N"/>
</dbReference>
<evidence type="ECO:0008006" key="6">
    <source>
        <dbReference type="Google" id="ProtNLM"/>
    </source>
</evidence>
<gene>
    <name evidence="4" type="ORF">PVAP13_4NG314766</name>
    <name evidence="3" type="ORF">PVAP13_6KG140678</name>
</gene>
<reference evidence="4" key="1">
    <citation type="submission" date="2020-05" db="EMBL/GenBank/DDBJ databases">
        <title>WGS assembly of Panicum virgatum.</title>
        <authorList>
            <person name="Lovell J.T."/>
            <person name="Jenkins J."/>
            <person name="Shu S."/>
            <person name="Juenger T.E."/>
            <person name="Schmutz J."/>
        </authorList>
    </citation>
    <scope>NUCLEOTIDE SEQUENCE</scope>
    <source>
        <strain evidence="4">AP13</strain>
    </source>
</reference>
<accession>A0A8T0T9C3</accession>
<dbReference type="AlphaFoldDB" id="A0A8T0T9C3"/>
<protein>
    <recommendedName>
        <fullName evidence="6">Secreted protein</fullName>
    </recommendedName>
</protein>
<sequence>MCAAVGHLAGLLISMAACSQPRSNQELQNAREGTSLTTTGGGSGDWTVGLGHTRIRGVARLSFG</sequence>
<name>A0A8T0T9C3_PANVG</name>
<dbReference type="EMBL" id="CM029047">
    <property type="protein sequence ID" value="KAG2583354.1"/>
    <property type="molecule type" value="Genomic_DNA"/>
</dbReference>
<comment type="caution">
    <text evidence="4">The sequence shown here is derived from an EMBL/GenBank/DDBJ whole genome shotgun (WGS) entry which is preliminary data.</text>
</comment>
<proteinExistence type="predicted"/>
<dbReference type="Proteomes" id="UP000823388">
    <property type="component" value="Chromosome 6K"/>
</dbReference>
<keyword evidence="2" id="KW-0732">Signal</keyword>
<feature type="region of interest" description="Disordered" evidence="1">
    <location>
        <begin position="23"/>
        <end position="47"/>
    </location>
</feature>
<evidence type="ECO:0000256" key="2">
    <source>
        <dbReference type="SAM" id="SignalP"/>
    </source>
</evidence>
<keyword evidence="5" id="KW-1185">Reference proteome</keyword>
<dbReference type="EMBL" id="CM029044">
    <property type="protein sequence ID" value="KAG2608332.1"/>
    <property type="molecule type" value="Genomic_DNA"/>
</dbReference>
<evidence type="ECO:0000313" key="4">
    <source>
        <dbReference type="EMBL" id="KAG2608332.1"/>
    </source>
</evidence>
<feature type="chain" id="PRO_5036274798" description="Secreted protein" evidence="2">
    <location>
        <begin position="19"/>
        <end position="64"/>
    </location>
</feature>
<evidence type="ECO:0000313" key="3">
    <source>
        <dbReference type="EMBL" id="KAG2583354.1"/>
    </source>
</evidence>
<feature type="compositionally biased region" description="Polar residues" evidence="1">
    <location>
        <begin position="23"/>
        <end position="32"/>
    </location>
</feature>